<sequence length="96" mass="10774">MRCQVKPLTAAGREAVRVSAACPPQKGAEIGESELQVYEHHRCNSVTPCGHETLRWRLLACCSVPTRDEQFLERKEKLVLTGTIFTIFSATKYIPL</sequence>
<gene>
    <name evidence="1" type="ORF">AVEN_187685_1</name>
</gene>
<comment type="caution">
    <text evidence="1">The sequence shown here is derived from an EMBL/GenBank/DDBJ whole genome shotgun (WGS) entry which is preliminary data.</text>
</comment>
<evidence type="ECO:0000313" key="1">
    <source>
        <dbReference type="EMBL" id="GBO14306.1"/>
    </source>
</evidence>
<proteinExistence type="predicted"/>
<reference evidence="1 2" key="1">
    <citation type="journal article" date="2019" name="Sci. Rep.">
        <title>Orb-weaving spider Araneus ventricosus genome elucidates the spidroin gene catalogue.</title>
        <authorList>
            <person name="Kono N."/>
            <person name="Nakamura H."/>
            <person name="Ohtoshi R."/>
            <person name="Moran D.A.P."/>
            <person name="Shinohara A."/>
            <person name="Yoshida Y."/>
            <person name="Fujiwara M."/>
            <person name="Mori M."/>
            <person name="Tomita M."/>
            <person name="Arakawa K."/>
        </authorList>
    </citation>
    <scope>NUCLEOTIDE SEQUENCE [LARGE SCALE GENOMIC DNA]</scope>
</reference>
<evidence type="ECO:0000313" key="2">
    <source>
        <dbReference type="Proteomes" id="UP000499080"/>
    </source>
</evidence>
<keyword evidence="2" id="KW-1185">Reference proteome</keyword>
<dbReference type="EMBL" id="BGPR01038460">
    <property type="protein sequence ID" value="GBO14306.1"/>
    <property type="molecule type" value="Genomic_DNA"/>
</dbReference>
<name>A0A4Y2URI5_ARAVE</name>
<dbReference type="AlphaFoldDB" id="A0A4Y2URI5"/>
<organism evidence="1 2">
    <name type="scientific">Araneus ventricosus</name>
    <name type="common">Orbweaver spider</name>
    <name type="synonym">Epeira ventricosa</name>
    <dbReference type="NCBI Taxonomy" id="182803"/>
    <lineage>
        <taxon>Eukaryota</taxon>
        <taxon>Metazoa</taxon>
        <taxon>Ecdysozoa</taxon>
        <taxon>Arthropoda</taxon>
        <taxon>Chelicerata</taxon>
        <taxon>Arachnida</taxon>
        <taxon>Araneae</taxon>
        <taxon>Araneomorphae</taxon>
        <taxon>Entelegynae</taxon>
        <taxon>Araneoidea</taxon>
        <taxon>Araneidae</taxon>
        <taxon>Araneus</taxon>
    </lineage>
</organism>
<accession>A0A4Y2URI5</accession>
<dbReference type="Proteomes" id="UP000499080">
    <property type="component" value="Unassembled WGS sequence"/>
</dbReference>
<protein>
    <submittedName>
        <fullName evidence="1">Uncharacterized protein</fullName>
    </submittedName>
</protein>